<sequence>MKVYYVYILMCSDKTYYTGITSNLEKRINEHKNGKHLDSYTYKRRPIDLVYFAEFTNVDIAISTEKQIKKWSKAKKEALINNEYDKLPNLSKKKFNKS</sequence>
<evidence type="ECO:0000313" key="4">
    <source>
        <dbReference type="Proteomes" id="UP000294930"/>
    </source>
</evidence>
<dbReference type="InterPro" id="IPR000305">
    <property type="entry name" value="GIY-YIG_endonuc"/>
</dbReference>
<protein>
    <submittedName>
        <fullName evidence="3">Endonuclease</fullName>
    </submittedName>
</protein>
<dbReference type="PANTHER" id="PTHR34477">
    <property type="entry name" value="UPF0213 PROTEIN YHBQ"/>
    <property type="match status" value="1"/>
</dbReference>
<dbReference type="GO" id="GO:0004519">
    <property type="term" value="F:endonuclease activity"/>
    <property type="evidence" value="ECO:0007669"/>
    <property type="project" value="UniProtKB-KW"/>
</dbReference>
<keyword evidence="3" id="KW-0540">Nuclease</keyword>
<keyword evidence="3" id="KW-0378">Hydrolase</keyword>
<evidence type="ECO:0000313" key="3">
    <source>
        <dbReference type="EMBL" id="TDY10044.1"/>
    </source>
</evidence>
<dbReference type="PANTHER" id="PTHR34477:SF1">
    <property type="entry name" value="UPF0213 PROTEIN YHBQ"/>
    <property type="match status" value="1"/>
</dbReference>
<evidence type="ECO:0000256" key="1">
    <source>
        <dbReference type="ARBA" id="ARBA00007435"/>
    </source>
</evidence>
<gene>
    <name evidence="3" type="ORF">A8975_2451</name>
</gene>
<dbReference type="InterPro" id="IPR050190">
    <property type="entry name" value="UPF0213_domain"/>
</dbReference>
<keyword evidence="3" id="KW-0255">Endonuclease</keyword>
<accession>A0ABY2G3G0</accession>
<dbReference type="SUPFAM" id="SSF82771">
    <property type="entry name" value="GIY-YIG endonuclease"/>
    <property type="match status" value="1"/>
</dbReference>
<reference evidence="3 4" key="1">
    <citation type="submission" date="2019-03" db="EMBL/GenBank/DDBJ databases">
        <title>Genomic Encyclopedia of Type Strains, Phase III (KMG-III): the genomes of soil and plant-associated and newly described type strains.</title>
        <authorList>
            <person name="Whitman W."/>
        </authorList>
    </citation>
    <scope>NUCLEOTIDE SEQUENCE [LARGE SCALE GENOMIC DNA]</scope>
    <source>
        <strain evidence="3 4">CGMCC 1.10957</strain>
    </source>
</reference>
<dbReference type="Pfam" id="PF01541">
    <property type="entry name" value="GIY-YIG"/>
    <property type="match status" value="1"/>
</dbReference>
<comment type="caution">
    <text evidence="3">The sequence shown here is derived from an EMBL/GenBank/DDBJ whole genome shotgun (WGS) entry which is preliminary data.</text>
</comment>
<dbReference type="SMART" id="SM00465">
    <property type="entry name" value="GIYc"/>
    <property type="match status" value="1"/>
</dbReference>
<dbReference type="CDD" id="cd10456">
    <property type="entry name" value="GIY-YIG_UPF0213"/>
    <property type="match status" value="1"/>
</dbReference>
<comment type="similarity">
    <text evidence="1">Belongs to the UPF0213 family.</text>
</comment>
<dbReference type="InterPro" id="IPR035901">
    <property type="entry name" value="GIY-YIG_endonuc_sf"/>
</dbReference>
<dbReference type="RefSeq" id="WP_129761156.1">
    <property type="nucleotide sequence ID" value="NZ_SOQZ01000006.1"/>
</dbReference>
<feature type="domain" description="GIY-YIG" evidence="2">
    <location>
        <begin position="2"/>
        <end position="78"/>
    </location>
</feature>
<dbReference type="PROSITE" id="PS50164">
    <property type="entry name" value="GIY_YIG"/>
    <property type="match status" value="1"/>
</dbReference>
<dbReference type="Proteomes" id="UP000294930">
    <property type="component" value="Unassembled WGS sequence"/>
</dbReference>
<dbReference type="Gene3D" id="3.40.1440.10">
    <property type="entry name" value="GIY-YIG endonuclease"/>
    <property type="match status" value="1"/>
</dbReference>
<organism evidence="3 4">
    <name type="scientific">Meridianimaribacter flavus</name>
    <dbReference type="NCBI Taxonomy" id="571115"/>
    <lineage>
        <taxon>Bacteria</taxon>
        <taxon>Pseudomonadati</taxon>
        <taxon>Bacteroidota</taxon>
        <taxon>Flavobacteriia</taxon>
        <taxon>Flavobacteriales</taxon>
        <taxon>Flavobacteriaceae</taxon>
        <taxon>Meridianimaribacter</taxon>
    </lineage>
</organism>
<keyword evidence="4" id="KW-1185">Reference proteome</keyword>
<evidence type="ECO:0000259" key="2">
    <source>
        <dbReference type="PROSITE" id="PS50164"/>
    </source>
</evidence>
<proteinExistence type="inferred from homology"/>
<name>A0ABY2G3G0_9FLAO</name>
<dbReference type="EMBL" id="SOQZ01000006">
    <property type="protein sequence ID" value="TDY10044.1"/>
    <property type="molecule type" value="Genomic_DNA"/>
</dbReference>